<gene>
    <name evidence="1" type="ORF">BJ138DRAFT_1105575</name>
</gene>
<evidence type="ECO:0000313" key="1">
    <source>
        <dbReference type="EMBL" id="KAH7905934.1"/>
    </source>
</evidence>
<accession>A0ACB7ZXR5</accession>
<keyword evidence="2" id="KW-1185">Reference proteome</keyword>
<dbReference type="Proteomes" id="UP000790377">
    <property type="component" value="Unassembled WGS sequence"/>
</dbReference>
<proteinExistence type="predicted"/>
<reference evidence="1" key="1">
    <citation type="journal article" date="2021" name="New Phytol.">
        <title>Evolutionary innovations through gain and loss of genes in the ectomycorrhizal Boletales.</title>
        <authorList>
            <person name="Wu G."/>
            <person name="Miyauchi S."/>
            <person name="Morin E."/>
            <person name="Kuo A."/>
            <person name="Drula E."/>
            <person name="Varga T."/>
            <person name="Kohler A."/>
            <person name="Feng B."/>
            <person name="Cao Y."/>
            <person name="Lipzen A."/>
            <person name="Daum C."/>
            <person name="Hundley H."/>
            <person name="Pangilinan J."/>
            <person name="Johnson J."/>
            <person name="Barry K."/>
            <person name="LaButti K."/>
            <person name="Ng V."/>
            <person name="Ahrendt S."/>
            <person name="Min B."/>
            <person name="Choi I.G."/>
            <person name="Park H."/>
            <person name="Plett J.M."/>
            <person name="Magnuson J."/>
            <person name="Spatafora J.W."/>
            <person name="Nagy L.G."/>
            <person name="Henrissat B."/>
            <person name="Grigoriev I.V."/>
            <person name="Yang Z.L."/>
            <person name="Xu J."/>
            <person name="Martin F.M."/>
        </authorList>
    </citation>
    <scope>NUCLEOTIDE SEQUENCE</scope>
    <source>
        <strain evidence="1">ATCC 28755</strain>
    </source>
</reference>
<evidence type="ECO:0000313" key="2">
    <source>
        <dbReference type="Proteomes" id="UP000790377"/>
    </source>
</evidence>
<name>A0ACB7ZXR5_9AGAM</name>
<organism evidence="1 2">
    <name type="scientific">Hygrophoropsis aurantiaca</name>
    <dbReference type="NCBI Taxonomy" id="72124"/>
    <lineage>
        <taxon>Eukaryota</taxon>
        <taxon>Fungi</taxon>
        <taxon>Dikarya</taxon>
        <taxon>Basidiomycota</taxon>
        <taxon>Agaricomycotina</taxon>
        <taxon>Agaricomycetes</taxon>
        <taxon>Agaricomycetidae</taxon>
        <taxon>Boletales</taxon>
        <taxon>Coniophorineae</taxon>
        <taxon>Hygrophoropsidaceae</taxon>
        <taxon>Hygrophoropsis</taxon>
    </lineage>
</organism>
<comment type="caution">
    <text evidence="1">The sequence shown here is derived from an EMBL/GenBank/DDBJ whole genome shotgun (WGS) entry which is preliminary data.</text>
</comment>
<protein>
    <submittedName>
        <fullName evidence="1">Uncharacterized protein</fullName>
    </submittedName>
</protein>
<sequence length="240" mass="26312">MLRRYTYTVEEYESLYGRDPNALEYPEEGQLEGYYVKGEDTINSTPSPSPSPTPPSSDMTLSNLPDIAFLTEALEALRNHPQANQDATACDILDIPSLTEALEALQLVQANHATSATPGQPLEEEELRQQLADEIMSLRALLAAARQENQRLRGQLHFRAASHLLSPMKGVRDAASVENIAANSSCESPAANKASLCCRRVSEAFFSNLMKQRMGQPGSPRSPGLPPHLIKAGFRMCSEE</sequence>
<dbReference type="EMBL" id="MU268098">
    <property type="protein sequence ID" value="KAH7905934.1"/>
    <property type="molecule type" value="Genomic_DNA"/>
</dbReference>